<feature type="region of interest" description="Disordered" evidence="1">
    <location>
        <begin position="22"/>
        <end position="41"/>
    </location>
</feature>
<feature type="non-terminal residue" evidence="2">
    <location>
        <position position="41"/>
    </location>
</feature>
<dbReference type="EMBL" id="LXQA010820759">
    <property type="protein sequence ID" value="MCI72573.1"/>
    <property type="molecule type" value="Genomic_DNA"/>
</dbReference>
<accession>A0A392UG90</accession>
<evidence type="ECO:0000313" key="2">
    <source>
        <dbReference type="EMBL" id="MCI72573.1"/>
    </source>
</evidence>
<proteinExistence type="predicted"/>
<dbReference type="Proteomes" id="UP000265520">
    <property type="component" value="Unassembled WGS sequence"/>
</dbReference>
<reference evidence="2 3" key="1">
    <citation type="journal article" date="2018" name="Front. Plant Sci.">
        <title>Red Clover (Trifolium pratense) and Zigzag Clover (T. medium) - A Picture of Genomic Similarities and Differences.</title>
        <authorList>
            <person name="Dluhosova J."/>
            <person name="Istvanek J."/>
            <person name="Nedelnik J."/>
            <person name="Repkova J."/>
        </authorList>
    </citation>
    <scope>NUCLEOTIDE SEQUENCE [LARGE SCALE GENOMIC DNA]</scope>
    <source>
        <strain evidence="3">cv. 10/8</strain>
        <tissue evidence="2">Leaf</tissue>
    </source>
</reference>
<dbReference type="AlphaFoldDB" id="A0A392UG90"/>
<protein>
    <submittedName>
        <fullName evidence="2">Uncharacterized protein</fullName>
    </submittedName>
</protein>
<sequence length="41" mass="4382">MIYWKTLLEGWVKLNTDGAYKEGSAAGSGGVIRDSHGGWLG</sequence>
<organism evidence="2 3">
    <name type="scientific">Trifolium medium</name>
    <dbReference type="NCBI Taxonomy" id="97028"/>
    <lineage>
        <taxon>Eukaryota</taxon>
        <taxon>Viridiplantae</taxon>
        <taxon>Streptophyta</taxon>
        <taxon>Embryophyta</taxon>
        <taxon>Tracheophyta</taxon>
        <taxon>Spermatophyta</taxon>
        <taxon>Magnoliopsida</taxon>
        <taxon>eudicotyledons</taxon>
        <taxon>Gunneridae</taxon>
        <taxon>Pentapetalae</taxon>
        <taxon>rosids</taxon>
        <taxon>fabids</taxon>
        <taxon>Fabales</taxon>
        <taxon>Fabaceae</taxon>
        <taxon>Papilionoideae</taxon>
        <taxon>50 kb inversion clade</taxon>
        <taxon>NPAAA clade</taxon>
        <taxon>Hologalegina</taxon>
        <taxon>IRL clade</taxon>
        <taxon>Trifolieae</taxon>
        <taxon>Trifolium</taxon>
    </lineage>
</organism>
<evidence type="ECO:0000256" key="1">
    <source>
        <dbReference type="SAM" id="MobiDB-lite"/>
    </source>
</evidence>
<evidence type="ECO:0000313" key="3">
    <source>
        <dbReference type="Proteomes" id="UP000265520"/>
    </source>
</evidence>
<comment type="caution">
    <text evidence="2">The sequence shown here is derived from an EMBL/GenBank/DDBJ whole genome shotgun (WGS) entry which is preliminary data.</text>
</comment>
<name>A0A392UG90_9FABA</name>
<keyword evidence="3" id="KW-1185">Reference proteome</keyword>